<proteinExistence type="predicted"/>
<dbReference type="AlphaFoldDB" id="A0AAV4WX94"/>
<reference evidence="1 2" key="1">
    <citation type="submission" date="2021-06" db="EMBL/GenBank/DDBJ databases">
        <title>Caerostris darwini draft genome.</title>
        <authorList>
            <person name="Kono N."/>
            <person name="Arakawa K."/>
        </authorList>
    </citation>
    <scope>NUCLEOTIDE SEQUENCE [LARGE SCALE GENOMIC DNA]</scope>
</reference>
<protein>
    <submittedName>
        <fullName evidence="1">Uncharacterized protein</fullName>
    </submittedName>
</protein>
<accession>A0AAV4WX94</accession>
<evidence type="ECO:0000313" key="1">
    <source>
        <dbReference type="EMBL" id="GIY87417.1"/>
    </source>
</evidence>
<evidence type="ECO:0000313" key="2">
    <source>
        <dbReference type="Proteomes" id="UP001054837"/>
    </source>
</evidence>
<comment type="caution">
    <text evidence="1">The sequence shown here is derived from an EMBL/GenBank/DDBJ whole genome shotgun (WGS) entry which is preliminary data.</text>
</comment>
<name>A0AAV4WX94_9ARAC</name>
<sequence length="100" mass="11087">MRWRLLTDVVSLLPWQPNDEDEEPGKSKKAITSPTLCPGKFLLGTVEDNPVIMETSEDDLFAELPMSRLVSIECSFAELSAVAIHFSLDSYMGISPSLPM</sequence>
<gene>
    <name evidence="1" type="ORF">CDAR_320651</name>
</gene>
<dbReference type="EMBL" id="BPLQ01015341">
    <property type="protein sequence ID" value="GIY87417.1"/>
    <property type="molecule type" value="Genomic_DNA"/>
</dbReference>
<organism evidence="1 2">
    <name type="scientific">Caerostris darwini</name>
    <dbReference type="NCBI Taxonomy" id="1538125"/>
    <lineage>
        <taxon>Eukaryota</taxon>
        <taxon>Metazoa</taxon>
        <taxon>Ecdysozoa</taxon>
        <taxon>Arthropoda</taxon>
        <taxon>Chelicerata</taxon>
        <taxon>Arachnida</taxon>
        <taxon>Araneae</taxon>
        <taxon>Araneomorphae</taxon>
        <taxon>Entelegynae</taxon>
        <taxon>Araneoidea</taxon>
        <taxon>Araneidae</taxon>
        <taxon>Caerostris</taxon>
    </lineage>
</organism>
<keyword evidence="2" id="KW-1185">Reference proteome</keyword>
<dbReference type="Proteomes" id="UP001054837">
    <property type="component" value="Unassembled WGS sequence"/>
</dbReference>